<dbReference type="AlphaFoldDB" id="A0A804KQJ0"/>
<gene>
    <name evidence="2" type="ORF">GSMUA_249350.1</name>
</gene>
<dbReference type="Gramene" id="Ma09_t30670.1">
    <property type="protein sequence ID" value="Ma09_p30670.1"/>
    <property type="gene ID" value="Ma09_g30670"/>
</dbReference>
<dbReference type="FunCoup" id="A0A804KQJ0">
    <property type="interactions" value="3741"/>
</dbReference>
<evidence type="ECO:0000256" key="1">
    <source>
        <dbReference type="SAM" id="MobiDB-lite"/>
    </source>
</evidence>
<evidence type="ECO:0000313" key="3">
    <source>
        <dbReference type="EnsemblPlants" id="Ma09_p30670.1"/>
    </source>
</evidence>
<sequence length="91" mass="9917">MGCTSRACVVVAASMSAVEALKDQAGLCRWNYVVRSLQQRAKSSMGSLSQAKRTSSSVDRSRRGWQAAAEKGKQSEEALRTVMYLSCWGPN</sequence>
<proteinExistence type="predicted"/>
<dbReference type="Proteomes" id="UP000012960">
    <property type="component" value="Unplaced"/>
</dbReference>
<name>A0A804KQJ0_MUSAM</name>
<reference evidence="3" key="2">
    <citation type="submission" date="2021-05" db="UniProtKB">
        <authorList>
            <consortium name="EnsemblPlants"/>
        </authorList>
    </citation>
    <scope>IDENTIFICATION</scope>
    <source>
        <strain evidence="3">subsp. malaccensis</strain>
    </source>
</reference>
<dbReference type="PANTHER" id="PTHR33090">
    <property type="entry name" value="DUF3774 DOMAIN PROTEIN-RELATED"/>
    <property type="match status" value="1"/>
</dbReference>
<organism evidence="3 4">
    <name type="scientific">Musa acuminata subsp. malaccensis</name>
    <name type="common">Wild banana</name>
    <name type="synonym">Musa malaccensis</name>
    <dbReference type="NCBI Taxonomy" id="214687"/>
    <lineage>
        <taxon>Eukaryota</taxon>
        <taxon>Viridiplantae</taxon>
        <taxon>Streptophyta</taxon>
        <taxon>Embryophyta</taxon>
        <taxon>Tracheophyta</taxon>
        <taxon>Spermatophyta</taxon>
        <taxon>Magnoliopsida</taxon>
        <taxon>Liliopsida</taxon>
        <taxon>Zingiberales</taxon>
        <taxon>Musaceae</taxon>
        <taxon>Musa</taxon>
    </lineage>
</organism>
<protein>
    <submittedName>
        <fullName evidence="2">(wild Malaysian banana) hypothetical protein</fullName>
    </submittedName>
</protein>
<dbReference type="EnsemblPlants" id="Ma09_t30670.1">
    <property type="protein sequence ID" value="Ma09_p30670.1"/>
    <property type="gene ID" value="Ma09_g30670"/>
</dbReference>
<dbReference type="OrthoDB" id="767544at2759"/>
<dbReference type="KEGG" id="mus:103999544"/>
<evidence type="ECO:0000313" key="4">
    <source>
        <dbReference type="Proteomes" id="UP000012960"/>
    </source>
</evidence>
<evidence type="ECO:0000313" key="2">
    <source>
        <dbReference type="EMBL" id="CAG1836966.1"/>
    </source>
</evidence>
<feature type="compositionally biased region" description="Polar residues" evidence="1">
    <location>
        <begin position="42"/>
        <end position="58"/>
    </location>
</feature>
<dbReference type="Pfam" id="PF12609">
    <property type="entry name" value="DUF3774"/>
    <property type="match status" value="1"/>
</dbReference>
<reference evidence="2" key="1">
    <citation type="submission" date="2021-03" db="EMBL/GenBank/DDBJ databases">
        <authorList>
            <consortium name="Genoscope - CEA"/>
            <person name="William W."/>
        </authorList>
    </citation>
    <scope>NUCLEOTIDE SEQUENCE</scope>
    <source>
        <strain evidence="2">Doubled-haploid Pahang</strain>
    </source>
</reference>
<feature type="region of interest" description="Disordered" evidence="1">
    <location>
        <begin position="42"/>
        <end position="73"/>
    </location>
</feature>
<dbReference type="EMBL" id="HG996474">
    <property type="protein sequence ID" value="CAG1836966.1"/>
    <property type="molecule type" value="Genomic_DNA"/>
</dbReference>
<accession>A0A804KQJ0</accession>
<keyword evidence="4" id="KW-1185">Reference proteome</keyword>
<dbReference type="InterPro" id="IPR022251">
    <property type="entry name" value="DUF3774_wound-induced"/>
</dbReference>
<dbReference type="OMA" id="HAKNNIP"/>